<dbReference type="Proteomes" id="UP000287394">
    <property type="component" value="Chromosome"/>
</dbReference>
<evidence type="ECO:0000313" key="1">
    <source>
        <dbReference type="EMBL" id="BDI33390.1"/>
    </source>
</evidence>
<proteinExistence type="predicted"/>
<reference evidence="1 2" key="1">
    <citation type="journal article" date="2019" name="Int. J. Syst. Evol. Microbiol.">
        <title>Capsulimonas corticalis gen. nov., sp. nov., an aerobic capsulated bacterium, of a novel bacterial order, Capsulimonadales ord. nov., of the class Armatimonadia of the phylum Armatimonadetes.</title>
        <authorList>
            <person name="Li J."/>
            <person name="Kudo C."/>
            <person name="Tonouchi A."/>
        </authorList>
    </citation>
    <scope>NUCLEOTIDE SEQUENCE [LARGE SCALE GENOMIC DNA]</scope>
    <source>
        <strain evidence="1 2">AX-7</strain>
    </source>
</reference>
<dbReference type="RefSeq" id="WP_301002286.1">
    <property type="nucleotide sequence ID" value="NZ_AP025739.1"/>
</dbReference>
<dbReference type="EMBL" id="AP025739">
    <property type="protein sequence ID" value="BDI33390.1"/>
    <property type="molecule type" value="Genomic_DNA"/>
</dbReference>
<dbReference type="AlphaFoldDB" id="A0A9N7LCG6"/>
<gene>
    <name evidence="1" type="ORF">CCAX7_54410</name>
</gene>
<keyword evidence="2" id="KW-1185">Reference proteome</keyword>
<dbReference type="KEGG" id="ccot:CCAX7_54410"/>
<sequence length="156" mass="17438">MIAVDHKFECPVCYYHGMLEPPVNEAICFCCGTQFGFDDYEQTHDELRHAWIMRGAPWFAEWDGPPRGWSARTQLKQACITLTREEERAIALQYLSSEAVVTPPGFVIFIELKPEPSALSAMRSSFGAGAILSDRLEIHGSKVGRDAPAFAICRLS</sequence>
<accession>A0A9N7LCG6</accession>
<evidence type="ECO:0000313" key="2">
    <source>
        <dbReference type="Proteomes" id="UP000287394"/>
    </source>
</evidence>
<organism evidence="1 2">
    <name type="scientific">Capsulimonas corticalis</name>
    <dbReference type="NCBI Taxonomy" id="2219043"/>
    <lineage>
        <taxon>Bacteria</taxon>
        <taxon>Bacillati</taxon>
        <taxon>Armatimonadota</taxon>
        <taxon>Armatimonadia</taxon>
        <taxon>Capsulimonadales</taxon>
        <taxon>Capsulimonadaceae</taxon>
        <taxon>Capsulimonas</taxon>
    </lineage>
</organism>
<protein>
    <submittedName>
        <fullName evidence="1">Uncharacterized protein</fullName>
    </submittedName>
</protein>
<name>A0A9N7LCG6_9BACT</name>